<reference evidence="2 5" key="3">
    <citation type="journal article" date="2019" name="Nat. Med.">
        <title>A library of human gut bacterial isolates paired with longitudinal multiomics data enables mechanistic microbiome research.</title>
        <authorList>
            <person name="Poyet M."/>
            <person name="Groussin M."/>
            <person name="Gibbons S.M."/>
            <person name="Avila-Pacheco J."/>
            <person name="Jiang X."/>
            <person name="Kearney S.M."/>
            <person name="Perrotta A.R."/>
            <person name="Berdy B."/>
            <person name="Zhao S."/>
            <person name="Lieberman T.D."/>
            <person name="Swanson P.K."/>
            <person name="Smith M."/>
            <person name="Roesemann S."/>
            <person name="Alexander J.E."/>
            <person name="Rich S.A."/>
            <person name="Livny J."/>
            <person name="Vlamakis H."/>
            <person name="Clish C."/>
            <person name="Bullock K."/>
            <person name="Deik A."/>
            <person name="Scott J."/>
            <person name="Pierce K.A."/>
            <person name="Xavier R.J."/>
            <person name="Alm E.J."/>
        </authorList>
    </citation>
    <scope>NUCLEOTIDE SEQUENCE [LARGE SCALE GENOMIC DNA]</scope>
    <source>
        <strain evidence="2 5">BIOML-A2</strain>
    </source>
</reference>
<evidence type="ECO:0000313" key="3">
    <source>
        <dbReference type="EMBL" id="SHF83799.1"/>
    </source>
</evidence>
<keyword evidence="1" id="KW-0472">Membrane</keyword>
<dbReference type="EMBL" id="FQVY01000001">
    <property type="protein sequence ID" value="SHF83799.1"/>
    <property type="molecule type" value="Genomic_DNA"/>
</dbReference>
<feature type="transmembrane region" description="Helical" evidence="1">
    <location>
        <begin position="129"/>
        <end position="147"/>
    </location>
</feature>
<dbReference type="Proteomes" id="UP000184089">
    <property type="component" value="Unassembled WGS sequence"/>
</dbReference>
<keyword evidence="5" id="KW-1185">Reference proteome</keyword>
<protein>
    <submittedName>
        <fullName evidence="2">ECF transporter S component</fullName>
    </submittedName>
    <submittedName>
        <fullName evidence="3">Energy-coupling factor transport system substrate-specific component</fullName>
    </submittedName>
</protein>
<reference evidence="4" key="2">
    <citation type="submission" date="2016-11" db="EMBL/GenBank/DDBJ databases">
        <authorList>
            <person name="Jaros S."/>
            <person name="Januszkiewicz K."/>
            <person name="Wedrychowicz H."/>
        </authorList>
    </citation>
    <scope>NUCLEOTIDE SEQUENCE [LARGE SCALE GENOMIC DNA]</scope>
    <source>
        <strain evidence="4">DSM 4029</strain>
    </source>
</reference>
<dbReference type="Proteomes" id="UP000474718">
    <property type="component" value="Unassembled WGS sequence"/>
</dbReference>
<sequence>MKKMNKLVIFLIPIGIAVNFVGGQIAILLKLPLYLDAIGTIVVGALCGGVPGALVGLITNLLNAITSPTTLYYAVLNVAFGFVAGWFSKLGVFKSLWKTLLSALVFGFIGGVIGPCITIIFLGGYGANATGLITGALVAAGWSVAPACFASEAFADLLDKIPTVIIVFIILKSMPNRFLTKLPLGHVYIGASGADEDDEEEETL</sequence>
<gene>
    <name evidence="2" type="ORF">GT747_10365</name>
    <name evidence="3" type="ORF">SAMN05444424_0868</name>
</gene>
<dbReference type="Gene3D" id="1.10.1760.20">
    <property type="match status" value="1"/>
</dbReference>
<dbReference type="Pfam" id="PF12822">
    <property type="entry name" value="ECF_trnsprt"/>
    <property type="match status" value="1"/>
</dbReference>
<dbReference type="EMBL" id="WWVX01000007">
    <property type="protein sequence ID" value="MZL70156.1"/>
    <property type="molecule type" value="Genomic_DNA"/>
</dbReference>
<reference evidence="3" key="1">
    <citation type="submission" date="2016-11" db="EMBL/GenBank/DDBJ databases">
        <authorList>
            <person name="Varghese N."/>
            <person name="Submissions S."/>
        </authorList>
    </citation>
    <scope>NUCLEOTIDE SEQUENCE</scope>
    <source>
        <strain evidence="3">DSM 4029</strain>
    </source>
</reference>
<evidence type="ECO:0000256" key="1">
    <source>
        <dbReference type="SAM" id="Phobius"/>
    </source>
</evidence>
<proteinExistence type="predicted"/>
<evidence type="ECO:0000313" key="4">
    <source>
        <dbReference type="Proteomes" id="UP000184089"/>
    </source>
</evidence>
<feature type="transmembrane region" description="Helical" evidence="1">
    <location>
        <begin position="100"/>
        <end position="122"/>
    </location>
</feature>
<evidence type="ECO:0000313" key="5">
    <source>
        <dbReference type="Proteomes" id="UP000474718"/>
    </source>
</evidence>
<dbReference type="InterPro" id="IPR024529">
    <property type="entry name" value="ECF_trnsprt_substrate-spec"/>
</dbReference>
<feature type="transmembrane region" description="Helical" evidence="1">
    <location>
        <begin position="70"/>
        <end position="88"/>
    </location>
</feature>
<accession>A0AAQ1MCS8</accession>
<organism evidence="3 4">
    <name type="scientific">Bittarella massiliensis</name>
    <name type="common">ex Durand et al. 2017</name>
    <dbReference type="NCBI Taxonomy" id="1720313"/>
    <lineage>
        <taxon>Bacteria</taxon>
        <taxon>Bacillati</taxon>
        <taxon>Bacillota</taxon>
        <taxon>Clostridia</taxon>
        <taxon>Eubacteriales</taxon>
        <taxon>Oscillospiraceae</taxon>
        <taxon>Bittarella (ex Durand et al. 2017)</taxon>
    </lineage>
</organism>
<evidence type="ECO:0000313" key="2">
    <source>
        <dbReference type="EMBL" id="MZL70156.1"/>
    </source>
</evidence>
<dbReference type="AlphaFoldDB" id="A0AAQ1MCS8"/>
<comment type="caution">
    <text evidence="3">The sequence shown here is derived from an EMBL/GenBank/DDBJ whole genome shotgun (WGS) entry which is preliminary data.</text>
</comment>
<keyword evidence="1" id="KW-1133">Transmembrane helix</keyword>
<feature type="transmembrane region" description="Helical" evidence="1">
    <location>
        <begin position="33"/>
        <end position="58"/>
    </location>
</feature>
<dbReference type="GO" id="GO:0022857">
    <property type="term" value="F:transmembrane transporter activity"/>
    <property type="evidence" value="ECO:0007669"/>
    <property type="project" value="InterPro"/>
</dbReference>
<keyword evidence="1" id="KW-0812">Transmembrane</keyword>
<name>A0AAQ1MCS8_9FIRM</name>
<dbReference type="RefSeq" id="WP_044991918.1">
    <property type="nucleotide sequence ID" value="NZ_FQVY01000001.1"/>
</dbReference>